<dbReference type="RefSeq" id="WP_306973474.1">
    <property type="nucleotide sequence ID" value="NZ_JAUSTQ010000001.1"/>
</dbReference>
<reference evidence="2 3" key="1">
    <citation type="submission" date="2023-07" db="EMBL/GenBank/DDBJ databases">
        <title>Genomic Encyclopedia of Type Strains, Phase IV (KMG-IV): sequencing the most valuable type-strain genomes for metagenomic binning, comparative biology and taxonomic classification.</title>
        <authorList>
            <person name="Goeker M."/>
        </authorList>
    </citation>
    <scope>NUCLEOTIDE SEQUENCE [LARGE SCALE GENOMIC DNA]</scope>
    <source>
        <strain evidence="2 3">DSM 16460</strain>
    </source>
</reference>
<dbReference type="SUPFAM" id="SSF52540">
    <property type="entry name" value="P-loop containing nucleoside triphosphate hydrolases"/>
    <property type="match status" value="1"/>
</dbReference>
<evidence type="ECO:0000256" key="1">
    <source>
        <dbReference type="SAM" id="Coils"/>
    </source>
</evidence>
<evidence type="ECO:0000313" key="2">
    <source>
        <dbReference type="EMBL" id="MDQ0158063.1"/>
    </source>
</evidence>
<keyword evidence="3" id="KW-1185">Reference proteome</keyword>
<organism evidence="2 3">
    <name type="scientific">Alkalibacillus salilacus</name>
    <dbReference type="NCBI Taxonomy" id="284582"/>
    <lineage>
        <taxon>Bacteria</taxon>
        <taxon>Bacillati</taxon>
        <taxon>Bacillota</taxon>
        <taxon>Bacilli</taxon>
        <taxon>Bacillales</taxon>
        <taxon>Bacillaceae</taxon>
        <taxon>Alkalibacillus</taxon>
    </lineage>
</organism>
<sequence>MAQFDYFMGGTTAKGYVQFYDNAVEQLDHVIYLDGGFTTIISPLLERLANDYSSLTAVETVRSHLMPTCFEAVILPDYRIGIFDRTKMQQKRLSLPGLKEHLIYFGDGYEFNRLNQHHQQLLDLKKTIHDIHYTAIQHFERALDNHEKVESVYSDYLNIRRANEHTNELLDALLKDKQQDRVASVKHRYLGAATPDGPVDYVLDLTEDIKNRYFIKGRSGTGKSTMLRKIAHEAHDRGFDVEVYHCGFDPGSLDMVIVRELNFAIFDATPPHQHKPARQGDLIFDVYERFIDGHPDALHREKLIKYKQMYQEEMAEAKTQLTKLQEKQQEFETIYREALSETFFEESYHRVRHWVEEAKPYAPL</sequence>
<gene>
    <name evidence="2" type="ORF">J2S77_000013</name>
</gene>
<accession>A0ABT9VAT2</accession>
<evidence type="ECO:0008006" key="4">
    <source>
        <dbReference type="Google" id="ProtNLM"/>
    </source>
</evidence>
<name>A0ABT9VAT2_9BACI</name>
<keyword evidence="1" id="KW-0175">Coiled coil</keyword>
<dbReference type="EMBL" id="JAUSTQ010000001">
    <property type="protein sequence ID" value="MDQ0158063.1"/>
    <property type="molecule type" value="Genomic_DNA"/>
</dbReference>
<dbReference type="Proteomes" id="UP001224359">
    <property type="component" value="Unassembled WGS sequence"/>
</dbReference>
<proteinExistence type="predicted"/>
<protein>
    <recommendedName>
        <fullName evidence="4">NACHT domain-containing protein</fullName>
    </recommendedName>
</protein>
<dbReference type="Gene3D" id="3.40.50.300">
    <property type="entry name" value="P-loop containing nucleotide triphosphate hydrolases"/>
    <property type="match status" value="1"/>
</dbReference>
<feature type="coiled-coil region" evidence="1">
    <location>
        <begin position="300"/>
        <end position="341"/>
    </location>
</feature>
<evidence type="ECO:0000313" key="3">
    <source>
        <dbReference type="Proteomes" id="UP001224359"/>
    </source>
</evidence>
<comment type="caution">
    <text evidence="2">The sequence shown here is derived from an EMBL/GenBank/DDBJ whole genome shotgun (WGS) entry which is preliminary data.</text>
</comment>
<dbReference type="InterPro" id="IPR027417">
    <property type="entry name" value="P-loop_NTPase"/>
</dbReference>